<keyword evidence="5" id="KW-1185">Reference proteome</keyword>
<dbReference type="PANTHER" id="PTHR47938">
    <property type="entry name" value="RESPIRATORY COMPLEX I CHAPERONE (CIA84), PUTATIVE (AFU_ORTHOLOGUE AFUA_2G06020)-RELATED"/>
    <property type="match status" value="1"/>
</dbReference>
<dbReference type="GO" id="GO:0003729">
    <property type="term" value="F:mRNA binding"/>
    <property type="evidence" value="ECO:0007669"/>
    <property type="project" value="TreeGrafter"/>
</dbReference>
<feature type="repeat" description="PPR" evidence="3">
    <location>
        <begin position="215"/>
        <end position="249"/>
    </location>
</feature>
<reference evidence="4" key="1">
    <citation type="journal article" date="2022" name="Front. Genet.">
        <title>Chromosome-Scale Assembly of the Dendrobium nobile Genome Provides Insights Into the Molecular Mechanism of the Biosynthesis of the Medicinal Active Ingredient of Dendrobium.</title>
        <authorList>
            <person name="Xu Q."/>
            <person name="Niu S.-C."/>
            <person name="Li K.-L."/>
            <person name="Zheng P.-J."/>
            <person name="Zhang X.-J."/>
            <person name="Jia Y."/>
            <person name="Liu Y."/>
            <person name="Niu Y.-X."/>
            <person name="Yu L.-H."/>
            <person name="Chen D.-F."/>
            <person name="Zhang G.-Q."/>
        </authorList>
    </citation>
    <scope>NUCLEOTIDE SEQUENCE</scope>
    <source>
        <tissue evidence="4">Leaf</tissue>
    </source>
</reference>
<dbReference type="PROSITE" id="PS51375">
    <property type="entry name" value="PPR"/>
    <property type="match status" value="7"/>
</dbReference>
<name>A0A8T3A733_DENNO</name>
<dbReference type="Pfam" id="PF01535">
    <property type="entry name" value="PPR"/>
    <property type="match status" value="2"/>
</dbReference>
<dbReference type="Gene3D" id="1.25.40.10">
    <property type="entry name" value="Tetratricopeptide repeat domain"/>
    <property type="match status" value="4"/>
</dbReference>
<evidence type="ECO:0000313" key="4">
    <source>
        <dbReference type="EMBL" id="KAI0491612.1"/>
    </source>
</evidence>
<proteinExistence type="inferred from homology"/>
<dbReference type="Pfam" id="PF13041">
    <property type="entry name" value="PPR_2"/>
    <property type="match status" value="3"/>
</dbReference>
<keyword evidence="2" id="KW-0677">Repeat</keyword>
<comment type="similarity">
    <text evidence="1">Belongs to the PPR family. P subfamily.</text>
</comment>
<accession>A0A8T3A733</accession>
<feature type="repeat" description="PPR" evidence="3">
    <location>
        <begin position="497"/>
        <end position="531"/>
    </location>
</feature>
<sequence length="569" mass="65401">MGLVHYIGRISKSITNSVASREKSTVIFYCDALLIGRCFKFGSSRSISTFTDQIFYKNPIFLNNELLFSENGIPLIPHRLMLQVGFHKTIHLSEKTQFFVEPTTSETSLVSVNKKISEDADKICRMLSNQSISNIRTSLDDAGLRLSPDIAAEVLKKLSNAGMVALSFFRWAEKQENFTYTTEIFHHLMDALGKIKQFRLIWSLVESMKQRGLLTKETFGLISRRYARARKIREAIEAFEKMETFGLKPDLANYNGFIDTISKSKNVVRAQEILYDLKRRRKFSPDLKTYTILIEGWGQERNLTRMKDVYDEMIKENFEPDVVTYGILVNAFCKSGNCDEALVIFHKMEEKGCKPSPHIYCTLINGLGSQKRLDEALKYFELSKESGHPPEIPTYNAVVGSYCWALRFKDAFKVVDKMQNLGIGPNARTFDIILHHLIKVGHTEEAYKVFQNMSTYRDCEPQLNTYTMMVSMLCAEERVDIALKVWREMNEKGVLPCMHMFSALINGLCYENRMDEACKYFQEMLDKGIRPSGQLFSKLKETLIEGGKKDLAYMMSMKLDKLRKKPLNG</sequence>
<comment type="caution">
    <text evidence="4">The sequence shown here is derived from an EMBL/GenBank/DDBJ whole genome shotgun (WGS) entry which is preliminary data.</text>
</comment>
<dbReference type="InterPro" id="IPR011990">
    <property type="entry name" value="TPR-like_helical_dom_sf"/>
</dbReference>
<dbReference type="NCBIfam" id="TIGR00756">
    <property type="entry name" value="PPR"/>
    <property type="match status" value="8"/>
</dbReference>
<dbReference type="InterPro" id="IPR002885">
    <property type="entry name" value="PPR_rpt"/>
</dbReference>
<evidence type="ECO:0008006" key="6">
    <source>
        <dbReference type="Google" id="ProtNLM"/>
    </source>
</evidence>
<dbReference type="SUPFAM" id="SSF48452">
    <property type="entry name" value="TPR-like"/>
    <property type="match status" value="1"/>
</dbReference>
<evidence type="ECO:0000256" key="1">
    <source>
        <dbReference type="ARBA" id="ARBA00007626"/>
    </source>
</evidence>
<dbReference type="PANTHER" id="PTHR47938:SF35">
    <property type="entry name" value="PENTATRICOPEPTIDE REPEAT-CONTAINING PROTEIN 4, MITOCHONDRIAL-RELATED"/>
    <property type="match status" value="1"/>
</dbReference>
<gene>
    <name evidence="4" type="ORF">KFK09_025872</name>
</gene>
<protein>
    <recommendedName>
        <fullName evidence="6">Pentatricopeptide repeat-containing protein</fullName>
    </recommendedName>
</protein>
<evidence type="ECO:0000313" key="5">
    <source>
        <dbReference type="Proteomes" id="UP000829196"/>
    </source>
</evidence>
<evidence type="ECO:0000256" key="3">
    <source>
        <dbReference type="PROSITE-ProRule" id="PRU00708"/>
    </source>
</evidence>
<feature type="repeat" description="PPR" evidence="3">
    <location>
        <begin position="321"/>
        <end position="355"/>
    </location>
</feature>
<dbReference type="OrthoDB" id="185373at2759"/>
<dbReference type="AlphaFoldDB" id="A0A8T3A733"/>
<feature type="repeat" description="PPR" evidence="3">
    <location>
        <begin position="356"/>
        <end position="390"/>
    </location>
</feature>
<organism evidence="4 5">
    <name type="scientific">Dendrobium nobile</name>
    <name type="common">Orchid</name>
    <dbReference type="NCBI Taxonomy" id="94219"/>
    <lineage>
        <taxon>Eukaryota</taxon>
        <taxon>Viridiplantae</taxon>
        <taxon>Streptophyta</taxon>
        <taxon>Embryophyta</taxon>
        <taxon>Tracheophyta</taxon>
        <taxon>Spermatophyta</taxon>
        <taxon>Magnoliopsida</taxon>
        <taxon>Liliopsida</taxon>
        <taxon>Asparagales</taxon>
        <taxon>Orchidaceae</taxon>
        <taxon>Epidendroideae</taxon>
        <taxon>Malaxideae</taxon>
        <taxon>Dendrobiinae</taxon>
        <taxon>Dendrobium</taxon>
    </lineage>
</organism>
<feature type="repeat" description="PPR" evidence="3">
    <location>
        <begin position="391"/>
        <end position="425"/>
    </location>
</feature>
<dbReference type="SMR" id="A0A8T3A733"/>
<feature type="repeat" description="PPR" evidence="3">
    <location>
        <begin position="286"/>
        <end position="320"/>
    </location>
</feature>
<dbReference type="Proteomes" id="UP000829196">
    <property type="component" value="Unassembled WGS sequence"/>
</dbReference>
<feature type="repeat" description="PPR" evidence="3">
    <location>
        <begin position="462"/>
        <end position="496"/>
    </location>
</feature>
<evidence type="ECO:0000256" key="2">
    <source>
        <dbReference type="ARBA" id="ARBA00022737"/>
    </source>
</evidence>
<dbReference type="EMBL" id="JAGYWB010000018">
    <property type="protein sequence ID" value="KAI0491612.1"/>
    <property type="molecule type" value="Genomic_DNA"/>
</dbReference>